<keyword evidence="1" id="KW-0472">Membrane</keyword>
<dbReference type="EMBL" id="LVHG01000040">
    <property type="protein sequence ID" value="OAK64138.1"/>
    <property type="molecule type" value="Genomic_DNA"/>
</dbReference>
<dbReference type="Proteomes" id="UP000077852">
    <property type="component" value="Unassembled WGS sequence"/>
</dbReference>
<keyword evidence="1" id="KW-0812">Transmembrane</keyword>
<organism evidence="2 3">
    <name type="scientific">Variovorax paradoxus</name>
    <dbReference type="NCBI Taxonomy" id="34073"/>
    <lineage>
        <taxon>Bacteria</taxon>
        <taxon>Pseudomonadati</taxon>
        <taxon>Pseudomonadota</taxon>
        <taxon>Betaproteobacteria</taxon>
        <taxon>Burkholderiales</taxon>
        <taxon>Comamonadaceae</taxon>
        <taxon>Variovorax</taxon>
    </lineage>
</organism>
<name>A0AA91IB37_VARPD</name>
<protein>
    <submittedName>
        <fullName evidence="2">Uncharacterized protein</fullName>
    </submittedName>
</protein>
<evidence type="ECO:0000313" key="2">
    <source>
        <dbReference type="EMBL" id="OAK64138.1"/>
    </source>
</evidence>
<keyword evidence="1" id="KW-1133">Transmembrane helix</keyword>
<evidence type="ECO:0000256" key="1">
    <source>
        <dbReference type="SAM" id="Phobius"/>
    </source>
</evidence>
<gene>
    <name evidence="2" type="ORF">A3K87_01200</name>
</gene>
<accession>A0AA91IB37</accession>
<feature type="transmembrane region" description="Helical" evidence="1">
    <location>
        <begin position="12"/>
        <end position="34"/>
    </location>
</feature>
<sequence>MGPQHRAMNPEPSLALLGAITLFLGLVAPAWWLLVRWAEGRATRPSGARPAGPTEHEQEQ</sequence>
<proteinExistence type="predicted"/>
<dbReference type="AlphaFoldDB" id="A0AA91IB37"/>
<evidence type="ECO:0000313" key="3">
    <source>
        <dbReference type="Proteomes" id="UP000077852"/>
    </source>
</evidence>
<reference evidence="2 3" key="1">
    <citation type="submission" date="2016-03" db="EMBL/GenBank/DDBJ databases">
        <title>Genome sequence of Variovorax paradoxus KB5.</title>
        <authorList>
            <person name="Jeong H."/>
            <person name="Hong C.E."/>
            <person name="Jo S.H."/>
            <person name="Park J.M."/>
        </authorList>
    </citation>
    <scope>NUCLEOTIDE SEQUENCE [LARGE SCALE GENOMIC DNA]</scope>
    <source>
        <strain evidence="2 3">KB5</strain>
    </source>
</reference>
<comment type="caution">
    <text evidence="2">The sequence shown here is derived from an EMBL/GenBank/DDBJ whole genome shotgun (WGS) entry which is preliminary data.</text>
</comment>